<dbReference type="Proteomes" id="UP001345963">
    <property type="component" value="Unassembled WGS sequence"/>
</dbReference>
<feature type="domain" description="Transposase Tc1-like" evidence="1">
    <location>
        <begin position="15"/>
        <end position="71"/>
    </location>
</feature>
<keyword evidence="3" id="KW-1185">Reference proteome</keyword>
<evidence type="ECO:0000259" key="1">
    <source>
        <dbReference type="Pfam" id="PF01498"/>
    </source>
</evidence>
<name>A0ABU7C3Z9_9TELE</name>
<reference evidence="2 3" key="1">
    <citation type="submission" date="2021-07" db="EMBL/GenBank/DDBJ databases">
        <authorList>
            <person name="Palmer J.M."/>
        </authorList>
    </citation>
    <scope>NUCLEOTIDE SEQUENCE [LARGE SCALE GENOMIC DNA]</scope>
    <source>
        <strain evidence="2 3">AT_MEX2019</strain>
        <tissue evidence="2">Muscle</tissue>
    </source>
</reference>
<dbReference type="Gene3D" id="3.30.420.10">
    <property type="entry name" value="Ribonuclease H-like superfamily/Ribonuclease H"/>
    <property type="match status" value="1"/>
</dbReference>
<protein>
    <recommendedName>
        <fullName evidence="1">Transposase Tc1-like domain-containing protein</fullName>
    </recommendedName>
</protein>
<evidence type="ECO:0000313" key="2">
    <source>
        <dbReference type="EMBL" id="MED6257631.1"/>
    </source>
</evidence>
<dbReference type="Pfam" id="PF01498">
    <property type="entry name" value="HTH_Tnp_Tc3_2"/>
    <property type="match status" value="1"/>
</dbReference>
<accession>A0ABU7C3Z9</accession>
<sequence>MFSVTPRTFISKVDVSAASIIPEVEEVGDHLVSGQTIRHTLHQIGLHGCHPTRMPLLKMKHKKACKQFAEDKQTKYMDYWNNVLWLDETKINYLVQMMSSVCWPPGKECKGESWFGAA</sequence>
<gene>
    <name evidence="2" type="ORF">ATANTOWER_028396</name>
</gene>
<evidence type="ECO:0000313" key="3">
    <source>
        <dbReference type="Proteomes" id="UP001345963"/>
    </source>
</evidence>
<proteinExistence type="predicted"/>
<organism evidence="2 3">
    <name type="scientific">Ataeniobius toweri</name>
    <dbReference type="NCBI Taxonomy" id="208326"/>
    <lineage>
        <taxon>Eukaryota</taxon>
        <taxon>Metazoa</taxon>
        <taxon>Chordata</taxon>
        <taxon>Craniata</taxon>
        <taxon>Vertebrata</taxon>
        <taxon>Euteleostomi</taxon>
        <taxon>Actinopterygii</taxon>
        <taxon>Neopterygii</taxon>
        <taxon>Teleostei</taxon>
        <taxon>Neoteleostei</taxon>
        <taxon>Acanthomorphata</taxon>
        <taxon>Ovalentaria</taxon>
        <taxon>Atherinomorphae</taxon>
        <taxon>Cyprinodontiformes</taxon>
        <taxon>Goodeidae</taxon>
        <taxon>Ataeniobius</taxon>
    </lineage>
</organism>
<dbReference type="InterPro" id="IPR002492">
    <property type="entry name" value="Transposase_Tc1-like"/>
</dbReference>
<dbReference type="InterPro" id="IPR036397">
    <property type="entry name" value="RNaseH_sf"/>
</dbReference>
<comment type="caution">
    <text evidence="2">The sequence shown here is derived from an EMBL/GenBank/DDBJ whole genome shotgun (WGS) entry which is preliminary data.</text>
</comment>
<dbReference type="EMBL" id="JAHUTI010079390">
    <property type="protein sequence ID" value="MED6257631.1"/>
    <property type="molecule type" value="Genomic_DNA"/>
</dbReference>